<dbReference type="AlphaFoldDB" id="A0A1W1EAU1"/>
<dbReference type="Gene3D" id="1.10.10.10">
    <property type="entry name" value="Winged helix-like DNA-binding domain superfamily/Winged helix DNA-binding domain"/>
    <property type="match status" value="1"/>
</dbReference>
<evidence type="ECO:0000259" key="2">
    <source>
        <dbReference type="PROSITE" id="PS51755"/>
    </source>
</evidence>
<dbReference type="Pfam" id="PF00486">
    <property type="entry name" value="Trans_reg_C"/>
    <property type="match status" value="1"/>
</dbReference>
<dbReference type="GO" id="GO:0006355">
    <property type="term" value="P:regulation of DNA-templated transcription"/>
    <property type="evidence" value="ECO:0007669"/>
    <property type="project" value="InterPro"/>
</dbReference>
<dbReference type="GO" id="GO:0003677">
    <property type="term" value="F:DNA binding"/>
    <property type="evidence" value="ECO:0007669"/>
    <property type="project" value="UniProtKB-KW"/>
</dbReference>
<reference evidence="3" key="1">
    <citation type="submission" date="2016-10" db="EMBL/GenBank/DDBJ databases">
        <authorList>
            <person name="de Groot N.N."/>
        </authorList>
    </citation>
    <scope>NUCLEOTIDE SEQUENCE</scope>
</reference>
<name>A0A1W1EAU1_9ZZZZ</name>
<dbReference type="PROSITE" id="PS51755">
    <property type="entry name" value="OMPR_PHOB"/>
    <property type="match status" value="1"/>
</dbReference>
<dbReference type="EMBL" id="FPIB01000026">
    <property type="protein sequence ID" value="SFV91019.1"/>
    <property type="molecule type" value="Genomic_DNA"/>
</dbReference>
<evidence type="ECO:0000256" key="1">
    <source>
        <dbReference type="ARBA" id="ARBA00023125"/>
    </source>
</evidence>
<sequence length="48" mass="5518">MKRCVGDDSPDFHDKTINVVINRLKKKLDPEGCKHYFEPVWGVGCKLT</sequence>
<dbReference type="SUPFAM" id="SSF46894">
    <property type="entry name" value="C-terminal effector domain of the bipartite response regulators"/>
    <property type="match status" value="1"/>
</dbReference>
<evidence type="ECO:0000313" key="3">
    <source>
        <dbReference type="EMBL" id="SFV91019.1"/>
    </source>
</evidence>
<dbReference type="InterPro" id="IPR001867">
    <property type="entry name" value="OmpR/PhoB-type_DNA-bd"/>
</dbReference>
<keyword evidence="1" id="KW-0238">DNA-binding</keyword>
<proteinExistence type="predicted"/>
<protein>
    <submittedName>
        <fullName evidence="3">Two-component system response regulator</fullName>
    </submittedName>
</protein>
<dbReference type="InterPro" id="IPR036388">
    <property type="entry name" value="WH-like_DNA-bd_sf"/>
</dbReference>
<accession>A0A1W1EAU1</accession>
<dbReference type="InterPro" id="IPR016032">
    <property type="entry name" value="Sig_transdc_resp-reg_C-effctor"/>
</dbReference>
<gene>
    <name evidence="3" type="ORF">MNB_SV-4-573</name>
</gene>
<feature type="domain" description="OmpR/PhoB-type" evidence="2">
    <location>
        <begin position="1"/>
        <end position="48"/>
    </location>
</feature>
<dbReference type="GO" id="GO:0000160">
    <property type="term" value="P:phosphorelay signal transduction system"/>
    <property type="evidence" value="ECO:0007669"/>
    <property type="project" value="InterPro"/>
</dbReference>
<organism evidence="3">
    <name type="scientific">hydrothermal vent metagenome</name>
    <dbReference type="NCBI Taxonomy" id="652676"/>
    <lineage>
        <taxon>unclassified sequences</taxon>
        <taxon>metagenomes</taxon>
        <taxon>ecological metagenomes</taxon>
    </lineage>
</organism>